<proteinExistence type="predicted"/>
<dbReference type="InterPro" id="IPR024618">
    <property type="entry name" value="DUF3857"/>
</dbReference>
<reference evidence="2 3" key="1">
    <citation type="submission" date="2020-08" db="EMBL/GenBank/DDBJ databases">
        <title>Genome sequence of Hymenobacter qilianensis JCM 19763T.</title>
        <authorList>
            <person name="Hyun D.-W."/>
            <person name="Bae J.-W."/>
        </authorList>
    </citation>
    <scope>NUCLEOTIDE SEQUENCE [LARGE SCALE GENOMIC DNA]</scope>
    <source>
        <strain evidence="2 3">JCM 19763</strain>
    </source>
</reference>
<dbReference type="Gene3D" id="2.60.120.1130">
    <property type="match status" value="1"/>
</dbReference>
<name>A0A7H0H059_9BACT</name>
<dbReference type="RefSeq" id="WP_187734102.1">
    <property type="nucleotide sequence ID" value="NZ_CP060784.1"/>
</dbReference>
<accession>A0A7H0H059</accession>
<dbReference type="Proteomes" id="UP000516093">
    <property type="component" value="Chromosome"/>
</dbReference>
<dbReference type="AlphaFoldDB" id="A0A7H0H059"/>
<keyword evidence="3" id="KW-1185">Reference proteome</keyword>
<dbReference type="Gene3D" id="2.60.40.3140">
    <property type="match status" value="1"/>
</dbReference>
<dbReference type="EMBL" id="CP060784">
    <property type="protein sequence ID" value="QNP53925.1"/>
    <property type="molecule type" value="Genomic_DNA"/>
</dbReference>
<protein>
    <submittedName>
        <fullName evidence="2">DUF3857 domain-containing protein</fullName>
    </submittedName>
</protein>
<feature type="domain" description="DUF3857" evidence="1">
    <location>
        <begin position="21"/>
        <end position="107"/>
    </location>
</feature>
<organism evidence="2 3">
    <name type="scientific">Hymenobacter qilianensis</name>
    <dbReference type="NCBI Taxonomy" id="1385715"/>
    <lineage>
        <taxon>Bacteria</taxon>
        <taxon>Pseudomonadati</taxon>
        <taxon>Bacteroidota</taxon>
        <taxon>Cytophagia</taxon>
        <taxon>Cytophagales</taxon>
        <taxon>Hymenobacteraceae</taxon>
        <taxon>Hymenobacter</taxon>
    </lineage>
</organism>
<evidence type="ECO:0000313" key="3">
    <source>
        <dbReference type="Proteomes" id="UP000516093"/>
    </source>
</evidence>
<dbReference type="Pfam" id="PF12969">
    <property type="entry name" value="DUF3857"/>
    <property type="match status" value="1"/>
</dbReference>
<dbReference type="KEGG" id="hqi:H9L05_10590"/>
<evidence type="ECO:0000259" key="1">
    <source>
        <dbReference type="Pfam" id="PF12969"/>
    </source>
</evidence>
<gene>
    <name evidence="2" type="ORF">H9L05_10590</name>
</gene>
<evidence type="ECO:0000313" key="2">
    <source>
        <dbReference type="EMBL" id="QNP53925.1"/>
    </source>
</evidence>
<sequence>MVEVSEANMKELKDEDGGRGYKIFAVEGVEKGSEIEYVYSYEHAANFFGRAYMQSEVAAHNVTFELISPEQFTFDMRLYQGATSNTVADTVQNGKRIMRIALDNVPAALEEGFANMQAERMRVEYKLAYNSARGRVRLFTWADASQHLHTLIYGFTKDEQKALDKLLKQMNLPAQASSTEKAAAAEHYIKINFQLNEATDKDLVRVVATRAASQMGFARLFAAILSKLSVEHELVVTSNRNEAPFDEAFDTWNYLEHYAFYLPATKQWLAPGRADYRMPLIPAEWTATRGLFVRTVKLGSTESAVGTVREIPTLTADQSQDDLAIAVRFGAAMDKATVDIKQTMGGYQAQQIQPFYSQIPDDKRTEAMQTLVKGNVPDATFQRLVVTNGEPGLNPLLKPFIVDATVETAALLDRAGSKYLFKVGTLLGVQSELYQNETRQYDVENAYNRRYQRTITFELPAGYQVRNLQDLNIVAKAGPGSTPTYLFESSYEQKGQAVTVTINEHYREVRWPKKDFEAFRNVVNAAANFNKVVLVLEKKAS</sequence>